<dbReference type="PANTHER" id="PTHR11353">
    <property type="entry name" value="CHAPERONIN"/>
    <property type="match status" value="1"/>
</dbReference>
<dbReference type="PRINTS" id="PR00304">
    <property type="entry name" value="TCOMPLEXTCP1"/>
</dbReference>
<dbReference type="SUPFAM" id="SSF48592">
    <property type="entry name" value="GroEL equatorial domain-like"/>
    <property type="match status" value="1"/>
</dbReference>
<dbReference type="InterPro" id="IPR027410">
    <property type="entry name" value="TCP-1-like_intermed_sf"/>
</dbReference>
<gene>
    <name evidence="6" type="primary">thsA</name>
    <name evidence="6" type="ORF">ACFQEV_15410</name>
</gene>
<dbReference type="InterPro" id="IPR054827">
    <property type="entry name" value="thermosome_alpha"/>
</dbReference>
<keyword evidence="4 5" id="KW-0143">Chaperone</keyword>
<dbReference type="NCBIfam" id="TIGR02339">
    <property type="entry name" value="thermosome_arch"/>
    <property type="match status" value="1"/>
</dbReference>
<keyword evidence="2 5" id="KW-0547">Nucleotide-binding</keyword>
<evidence type="ECO:0000256" key="4">
    <source>
        <dbReference type="ARBA" id="ARBA00023186"/>
    </source>
</evidence>
<reference evidence="6 7" key="1">
    <citation type="journal article" date="2019" name="Int. J. Syst. Evol. Microbiol.">
        <title>The Global Catalogue of Microorganisms (GCM) 10K type strain sequencing project: providing services to taxonomists for standard genome sequencing and annotation.</title>
        <authorList>
            <consortium name="The Broad Institute Genomics Platform"/>
            <consortium name="The Broad Institute Genome Sequencing Center for Infectious Disease"/>
            <person name="Wu L."/>
            <person name="Ma J."/>
        </authorList>
    </citation>
    <scope>NUCLEOTIDE SEQUENCE [LARGE SCALE GENOMIC DNA]</scope>
    <source>
        <strain evidence="6 7">YIM 94188</strain>
    </source>
</reference>
<sequence length="519" mass="54630">MQQPLYILASGSNRTNGQAAQDSNIRAGKAVASAVRTTLGPRGMDKMLVDSSGEVVITNDGATILEQMDIEHPAAQMIVEVARTQEEEVGDGTTTAAVLAGELLVHAEDLLEGDLHPTVIVEGYNEAARLAQEAIDEQLLAVKLDDELLEQVAESSMTGKGTGDVTADVLAEHVVGAVRMVHDDNETFDRDDVRITTRTGSSSSATELVEGVVIDKERVHDNMPLRVEDATVAVLDVKLDVRKGELDTEYNITSVEQLDAAIRAEDDELRGYAKTLADAGVDVVFCTKSISDRVAGHLADEGILAFKSVKKSDARAIARATGAKRLGSVADLESSDFGRAEAVSARTFGDDELTFVEGGAAAKSVTLFLRGGTDHVVDELERAVNDAVDVVVAAVDKGGVVPGAGATEIAIADHLRSAAASIEGRKQLAVEAYADAVEALPRTLAENTGMDPIDALVDLRARYESEGVAGIISTGRSGEIGDPVERGIIDPAAVKREAVESATEAATMILRIDDVIAAK</sequence>
<dbReference type="InterPro" id="IPR002194">
    <property type="entry name" value="Chaperonin_TCP-1_CS"/>
</dbReference>
<dbReference type="InterPro" id="IPR002423">
    <property type="entry name" value="Cpn60/GroEL/TCP-1"/>
</dbReference>
<name>A0ABD5U0E3_9EURY</name>
<dbReference type="InterPro" id="IPR012714">
    <property type="entry name" value="Thermosome_arc"/>
</dbReference>
<evidence type="ECO:0000256" key="2">
    <source>
        <dbReference type="ARBA" id="ARBA00022741"/>
    </source>
</evidence>
<evidence type="ECO:0000256" key="3">
    <source>
        <dbReference type="ARBA" id="ARBA00022840"/>
    </source>
</evidence>
<dbReference type="PROSITE" id="PS00995">
    <property type="entry name" value="TCP1_3"/>
    <property type="match status" value="1"/>
</dbReference>
<dbReference type="SUPFAM" id="SSF54849">
    <property type="entry name" value="GroEL-intermediate domain like"/>
    <property type="match status" value="1"/>
</dbReference>
<dbReference type="Gene3D" id="1.10.560.10">
    <property type="entry name" value="GroEL-like equatorial domain"/>
    <property type="match status" value="1"/>
</dbReference>
<evidence type="ECO:0000256" key="1">
    <source>
        <dbReference type="ARBA" id="ARBA00008020"/>
    </source>
</evidence>
<dbReference type="EMBL" id="JBHSXH010000015">
    <property type="protein sequence ID" value="MFC6826370.1"/>
    <property type="molecule type" value="Genomic_DNA"/>
</dbReference>
<dbReference type="Pfam" id="PF00118">
    <property type="entry name" value="Cpn60_TCP1"/>
    <property type="match status" value="1"/>
</dbReference>
<evidence type="ECO:0000256" key="5">
    <source>
        <dbReference type="RuleBase" id="RU004187"/>
    </source>
</evidence>
<dbReference type="InterPro" id="IPR027409">
    <property type="entry name" value="GroEL-like_apical_dom_sf"/>
</dbReference>
<dbReference type="Gene3D" id="3.30.260.10">
    <property type="entry name" value="TCP-1-like chaperonin intermediate domain"/>
    <property type="match status" value="1"/>
</dbReference>
<dbReference type="RefSeq" id="WP_379697882.1">
    <property type="nucleotide sequence ID" value="NZ_JBHSXH010000015.1"/>
</dbReference>
<dbReference type="PROSITE" id="PS00751">
    <property type="entry name" value="TCP1_2"/>
    <property type="match status" value="1"/>
</dbReference>
<dbReference type="PROSITE" id="PS00750">
    <property type="entry name" value="TCP1_1"/>
    <property type="match status" value="1"/>
</dbReference>
<organism evidence="6 7">
    <name type="scientific">Halopelagius fulvigenes</name>
    <dbReference type="NCBI Taxonomy" id="1198324"/>
    <lineage>
        <taxon>Archaea</taxon>
        <taxon>Methanobacteriati</taxon>
        <taxon>Methanobacteriota</taxon>
        <taxon>Stenosarchaea group</taxon>
        <taxon>Halobacteria</taxon>
        <taxon>Halobacteriales</taxon>
        <taxon>Haloferacaceae</taxon>
    </lineage>
</organism>
<keyword evidence="7" id="KW-1185">Reference proteome</keyword>
<dbReference type="SUPFAM" id="SSF52029">
    <property type="entry name" value="GroEL apical domain-like"/>
    <property type="match status" value="1"/>
</dbReference>
<dbReference type="GO" id="GO:0005524">
    <property type="term" value="F:ATP binding"/>
    <property type="evidence" value="ECO:0007669"/>
    <property type="project" value="UniProtKB-KW"/>
</dbReference>
<dbReference type="NCBIfam" id="NF041083">
    <property type="entry name" value="thermosome_beta"/>
    <property type="match status" value="1"/>
</dbReference>
<dbReference type="InterPro" id="IPR053374">
    <property type="entry name" value="TCP-1_chaperonin"/>
</dbReference>
<dbReference type="Gene3D" id="3.50.7.10">
    <property type="entry name" value="GroEL"/>
    <property type="match status" value="1"/>
</dbReference>
<comment type="similarity">
    <text evidence="1 5">Belongs to the TCP-1 chaperonin family.</text>
</comment>
<dbReference type="InterPro" id="IPR027413">
    <property type="entry name" value="GROEL-like_equatorial_sf"/>
</dbReference>
<dbReference type="InterPro" id="IPR017998">
    <property type="entry name" value="Chaperone_TCP-1"/>
</dbReference>
<protein>
    <submittedName>
        <fullName evidence="6">Thermosome subunit alpha</fullName>
    </submittedName>
</protein>
<accession>A0ABD5U0E3</accession>
<dbReference type="AlphaFoldDB" id="A0ABD5U0E3"/>
<proteinExistence type="inferred from homology"/>
<dbReference type="NCBIfam" id="NF041082">
    <property type="entry name" value="thermosome_alpha"/>
    <property type="match status" value="1"/>
</dbReference>
<keyword evidence="3 5" id="KW-0067">ATP-binding</keyword>
<evidence type="ECO:0000313" key="6">
    <source>
        <dbReference type="EMBL" id="MFC6826370.1"/>
    </source>
</evidence>
<evidence type="ECO:0000313" key="7">
    <source>
        <dbReference type="Proteomes" id="UP001596408"/>
    </source>
</evidence>
<comment type="caution">
    <text evidence="6">The sequence shown here is derived from an EMBL/GenBank/DDBJ whole genome shotgun (WGS) entry which is preliminary data.</text>
</comment>
<dbReference type="Proteomes" id="UP001596408">
    <property type="component" value="Unassembled WGS sequence"/>
</dbReference>